<evidence type="ECO:0000256" key="6">
    <source>
        <dbReference type="RuleBase" id="RU000477"/>
    </source>
</evidence>
<proteinExistence type="inferred from homology"/>
<feature type="transmembrane region" description="Helical" evidence="7">
    <location>
        <begin position="228"/>
        <end position="248"/>
    </location>
</feature>
<evidence type="ECO:0000256" key="4">
    <source>
        <dbReference type="ARBA" id="ARBA00022989"/>
    </source>
</evidence>
<reference evidence="8" key="1">
    <citation type="submission" date="2021-01" db="EMBL/GenBank/DDBJ databases">
        <title>Adiantum capillus-veneris genome.</title>
        <authorList>
            <person name="Fang Y."/>
            <person name="Liao Q."/>
        </authorList>
    </citation>
    <scope>NUCLEOTIDE SEQUENCE</scope>
    <source>
        <strain evidence="8">H3</strain>
        <tissue evidence="8">Leaf</tissue>
    </source>
</reference>
<sequence>METTLVSFGWWDGVGYSRTAKHSTILCIKDHLSPPLSNAIRVQGKEGQRKHARCHHDHLVVSESGGNGHSQYVHRPSPDSFDRMLRAAAIAMSPANSNTVMQKKQRLGNTNIEIEKLNHSMDSAAMGAKSMEVTTATADAPVELPNLVQKVLAEFVATFFLVFAGCGAILVDVSHGGNIAHVAIAASFGLAVMIMIYSIGHVSGAHLNPAVTIAFASVQRFPLAEVPAYLVGQVGGSLLASVLLRMILHDSVLMAKAVNLPSDGDLQAFVVEVVITFVLMFVISGVASDSRAVGEMAGIAIGSTIALNGVYAGPLSGASMNPARSIGPAIVAQKFTSIYVYIVGPILGAIIGAWTYNTIRLPGAANKDLPVKKSFLKTCFNFG</sequence>
<accession>A0A9D4US06</accession>
<dbReference type="GO" id="GO:0015267">
    <property type="term" value="F:channel activity"/>
    <property type="evidence" value="ECO:0007669"/>
    <property type="project" value="InterPro"/>
</dbReference>
<name>A0A9D4US06_ADICA</name>
<gene>
    <name evidence="8" type="ORF">GOP47_0012568</name>
</gene>
<dbReference type="PANTHER" id="PTHR45724">
    <property type="entry name" value="AQUAPORIN NIP2-1"/>
    <property type="match status" value="1"/>
</dbReference>
<dbReference type="PANTHER" id="PTHR45724:SF13">
    <property type="entry name" value="AQUAPORIN NIP1-1-RELATED"/>
    <property type="match status" value="1"/>
</dbReference>
<dbReference type="InterPro" id="IPR022357">
    <property type="entry name" value="MIP_CS"/>
</dbReference>
<keyword evidence="9" id="KW-1185">Reference proteome</keyword>
<dbReference type="EMBL" id="JABFUD020000012">
    <property type="protein sequence ID" value="KAI5072462.1"/>
    <property type="molecule type" value="Genomic_DNA"/>
</dbReference>
<keyword evidence="3 6" id="KW-0812">Transmembrane</keyword>
<evidence type="ECO:0000256" key="5">
    <source>
        <dbReference type="ARBA" id="ARBA00023136"/>
    </source>
</evidence>
<feature type="transmembrane region" description="Helical" evidence="7">
    <location>
        <begin position="268"/>
        <end position="287"/>
    </location>
</feature>
<evidence type="ECO:0000256" key="3">
    <source>
        <dbReference type="ARBA" id="ARBA00022692"/>
    </source>
</evidence>
<dbReference type="SUPFAM" id="SSF81338">
    <property type="entry name" value="Aquaporin-like"/>
    <property type="match status" value="1"/>
</dbReference>
<organism evidence="8 9">
    <name type="scientific">Adiantum capillus-veneris</name>
    <name type="common">Maidenhair fern</name>
    <dbReference type="NCBI Taxonomy" id="13818"/>
    <lineage>
        <taxon>Eukaryota</taxon>
        <taxon>Viridiplantae</taxon>
        <taxon>Streptophyta</taxon>
        <taxon>Embryophyta</taxon>
        <taxon>Tracheophyta</taxon>
        <taxon>Polypodiopsida</taxon>
        <taxon>Polypodiidae</taxon>
        <taxon>Polypodiales</taxon>
        <taxon>Pteridineae</taxon>
        <taxon>Pteridaceae</taxon>
        <taxon>Vittarioideae</taxon>
        <taxon>Adiantum</taxon>
    </lineage>
</organism>
<evidence type="ECO:0000313" key="8">
    <source>
        <dbReference type="EMBL" id="KAI5072462.1"/>
    </source>
</evidence>
<feature type="transmembrane region" description="Helical" evidence="7">
    <location>
        <begin position="151"/>
        <end position="173"/>
    </location>
</feature>
<keyword evidence="4 7" id="KW-1133">Transmembrane helix</keyword>
<feature type="transmembrane region" description="Helical" evidence="7">
    <location>
        <begin position="179"/>
        <end position="199"/>
    </location>
</feature>
<protein>
    <submittedName>
        <fullName evidence="8">Uncharacterized protein</fullName>
    </submittedName>
</protein>
<dbReference type="CDD" id="cd00333">
    <property type="entry name" value="MIP"/>
    <property type="match status" value="1"/>
</dbReference>
<dbReference type="PROSITE" id="PS00221">
    <property type="entry name" value="MIP"/>
    <property type="match status" value="1"/>
</dbReference>
<dbReference type="InterPro" id="IPR034294">
    <property type="entry name" value="Aquaporin_transptr"/>
</dbReference>
<comment type="caution">
    <text evidence="8">The sequence shown here is derived from an EMBL/GenBank/DDBJ whole genome shotgun (WGS) entry which is preliminary data.</text>
</comment>
<dbReference type="OrthoDB" id="3222at2759"/>
<evidence type="ECO:0000256" key="1">
    <source>
        <dbReference type="ARBA" id="ARBA00004141"/>
    </source>
</evidence>
<dbReference type="Gene3D" id="1.20.1080.10">
    <property type="entry name" value="Glycerol uptake facilitator protein"/>
    <property type="match status" value="1"/>
</dbReference>
<feature type="transmembrane region" description="Helical" evidence="7">
    <location>
        <begin position="299"/>
        <end position="318"/>
    </location>
</feature>
<evidence type="ECO:0000313" key="9">
    <source>
        <dbReference type="Proteomes" id="UP000886520"/>
    </source>
</evidence>
<dbReference type="GO" id="GO:0016020">
    <property type="term" value="C:membrane"/>
    <property type="evidence" value="ECO:0007669"/>
    <property type="project" value="UniProtKB-SubCell"/>
</dbReference>
<keyword evidence="2 6" id="KW-0813">Transport</keyword>
<dbReference type="PRINTS" id="PR00783">
    <property type="entry name" value="MINTRINSICP"/>
</dbReference>
<comment type="subcellular location">
    <subcellularLocation>
        <location evidence="1">Membrane</location>
        <topology evidence="1">Multi-pass membrane protein</topology>
    </subcellularLocation>
</comment>
<feature type="transmembrane region" description="Helical" evidence="7">
    <location>
        <begin position="338"/>
        <end position="357"/>
    </location>
</feature>
<comment type="similarity">
    <text evidence="6">Belongs to the MIP/aquaporin (TC 1.A.8) family.</text>
</comment>
<dbReference type="AlphaFoldDB" id="A0A9D4US06"/>
<dbReference type="NCBIfam" id="TIGR00861">
    <property type="entry name" value="MIP"/>
    <property type="match status" value="1"/>
</dbReference>
<dbReference type="Pfam" id="PF00230">
    <property type="entry name" value="MIP"/>
    <property type="match status" value="1"/>
</dbReference>
<evidence type="ECO:0000256" key="7">
    <source>
        <dbReference type="SAM" id="Phobius"/>
    </source>
</evidence>
<dbReference type="Proteomes" id="UP000886520">
    <property type="component" value="Chromosome 12"/>
</dbReference>
<dbReference type="InterPro" id="IPR023271">
    <property type="entry name" value="Aquaporin-like"/>
</dbReference>
<evidence type="ECO:0000256" key="2">
    <source>
        <dbReference type="ARBA" id="ARBA00022448"/>
    </source>
</evidence>
<keyword evidence="5 7" id="KW-0472">Membrane</keyword>
<dbReference type="InterPro" id="IPR000425">
    <property type="entry name" value="MIP"/>
</dbReference>